<keyword evidence="4" id="KW-0472">Membrane</keyword>
<gene>
    <name evidence="6" type="ORF">MC378_02750</name>
</gene>
<feature type="domain" description="HTH luxR-type" evidence="5">
    <location>
        <begin position="362"/>
        <end position="427"/>
    </location>
</feature>
<proteinExistence type="predicted"/>
<dbReference type="Gene3D" id="1.10.10.10">
    <property type="entry name" value="Winged helix-like DNA-binding domain superfamily/Winged helix DNA-binding domain"/>
    <property type="match status" value="1"/>
</dbReference>
<dbReference type="Pfam" id="PF07695">
    <property type="entry name" value="7TMR-DISM_7TM"/>
    <property type="match status" value="1"/>
</dbReference>
<evidence type="ECO:0000259" key="5">
    <source>
        <dbReference type="PROSITE" id="PS50043"/>
    </source>
</evidence>
<dbReference type="AlphaFoldDB" id="A0A9X2AIG5"/>
<name>A0A9X2AIG5_9FLAO</name>
<evidence type="ECO:0000256" key="4">
    <source>
        <dbReference type="SAM" id="Phobius"/>
    </source>
</evidence>
<accession>A0A9X2AIG5</accession>
<dbReference type="InterPro" id="IPR000792">
    <property type="entry name" value="Tscrpt_reg_LuxR_C"/>
</dbReference>
<dbReference type="EMBL" id="JAKQYM010000001">
    <property type="protein sequence ID" value="MCI2228072.1"/>
    <property type="molecule type" value="Genomic_DNA"/>
</dbReference>
<dbReference type="CDD" id="cd06170">
    <property type="entry name" value="LuxR_C_like"/>
    <property type="match status" value="1"/>
</dbReference>
<keyword evidence="7" id="KW-1185">Reference proteome</keyword>
<keyword evidence="4" id="KW-0812">Transmembrane</keyword>
<evidence type="ECO:0000313" key="7">
    <source>
        <dbReference type="Proteomes" id="UP001139369"/>
    </source>
</evidence>
<dbReference type="PROSITE" id="PS50043">
    <property type="entry name" value="HTH_LUXR_2"/>
    <property type="match status" value="1"/>
</dbReference>
<feature type="transmembrane region" description="Helical" evidence="4">
    <location>
        <begin position="128"/>
        <end position="150"/>
    </location>
</feature>
<dbReference type="PROSITE" id="PS00622">
    <property type="entry name" value="HTH_LUXR_1"/>
    <property type="match status" value="1"/>
</dbReference>
<dbReference type="PANTHER" id="PTHR44688">
    <property type="entry name" value="DNA-BINDING TRANSCRIPTIONAL ACTIVATOR DEVR_DOSR"/>
    <property type="match status" value="1"/>
</dbReference>
<dbReference type="InterPro" id="IPR036388">
    <property type="entry name" value="WH-like_DNA-bd_sf"/>
</dbReference>
<feature type="transmembrane region" description="Helical" evidence="4">
    <location>
        <begin position="307"/>
        <end position="327"/>
    </location>
</feature>
<dbReference type="Pfam" id="PF00196">
    <property type="entry name" value="GerE"/>
    <property type="match status" value="1"/>
</dbReference>
<dbReference type="Proteomes" id="UP001139369">
    <property type="component" value="Unassembled WGS sequence"/>
</dbReference>
<organism evidence="6 7">
    <name type="scientific">Polaribacter marinus</name>
    <dbReference type="NCBI Taxonomy" id="2916838"/>
    <lineage>
        <taxon>Bacteria</taxon>
        <taxon>Pseudomonadati</taxon>
        <taxon>Bacteroidota</taxon>
        <taxon>Flavobacteriia</taxon>
        <taxon>Flavobacteriales</taxon>
        <taxon>Flavobacteriaceae</taxon>
    </lineage>
</organism>
<reference evidence="6" key="1">
    <citation type="submission" date="2022-02" db="EMBL/GenBank/DDBJ databases">
        <title>Polaribacter sp. MSW13, isolated from seawater.</title>
        <authorList>
            <person name="Kristyanto S."/>
            <person name="Jung J."/>
            <person name="Jeon C.O."/>
        </authorList>
    </citation>
    <scope>NUCLEOTIDE SEQUENCE</scope>
    <source>
        <strain evidence="6">MSW13</strain>
    </source>
</reference>
<keyword evidence="4" id="KW-1133">Transmembrane helix</keyword>
<feature type="transmembrane region" description="Helical" evidence="4">
    <location>
        <begin position="157"/>
        <end position="181"/>
    </location>
</feature>
<comment type="caution">
    <text evidence="6">The sequence shown here is derived from an EMBL/GenBank/DDBJ whole genome shotgun (WGS) entry which is preliminary data.</text>
</comment>
<dbReference type="GO" id="GO:0003677">
    <property type="term" value="F:DNA binding"/>
    <property type="evidence" value="ECO:0007669"/>
    <property type="project" value="UniProtKB-KW"/>
</dbReference>
<evidence type="ECO:0000256" key="2">
    <source>
        <dbReference type="ARBA" id="ARBA00023125"/>
    </source>
</evidence>
<dbReference type="SUPFAM" id="SSF46894">
    <property type="entry name" value="C-terminal effector domain of the bipartite response regulators"/>
    <property type="match status" value="1"/>
</dbReference>
<feature type="transmembrane region" description="Helical" evidence="4">
    <location>
        <begin position="273"/>
        <end position="295"/>
    </location>
</feature>
<keyword evidence="2" id="KW-0238">DNA-binding</keyword>
<feature type="transmembrane region" description="Helical" evidence="4">
    <location>
        <begin position="187"/>
        <end position="208"/>
    </location>
</feature>
<dbReference type="PANTHER" id="PTHR44688:SF16">
    <property type="entry name" value="DNA-BINDING TRANSCRIPTIONAL ACTIVATOR DEVR_DOSR"/>
    <property type="match status" value="1"/>
</dbReference>
<keyword evidence="1" id="KW-0805">Transcription regulation</keyword>
<protein>
    <submittedName>
        <fullName evidence="6">LuxR C-terminal-related transcriptional regulator</fullName>
    </submittedName>
</protein>
<dbReference type="SMART" id="SM00421">
    <property type="entry name" value="HTH_LUXR"/>
    <property type="match status" value="1"/>
</dbReference>
<keyword evidence="3" id="KW-0804">Transcription</keyword>
<evidence type="ECO:0000256" key="1">
    <source>
        <dbReference type="ARBA" id="ARBA00023015"/>
    </source>
</evidence>
<evidence type="ECO:0000256" key="3">
    <source>
        <dbReference type="ARBA" id="ARBA00023163"/>
    </source>
</evidence>
<feature type="transmembrane region" description="Helical" evidence="4">
    <location>
        <begin position="244"/>
        <end position="264"/>
    </location>
</feature>
<dbReference type="GO" id="GO:0006355">
    <property type="term" value="P:regulation of DNA-templated transcription"/>
    <property type="evidence" value="ECO:0007669"/>
    <property type="project" value="InterPro"/>
</dbReference>
<dbReference type="InterPro" id="IPR011623">
    <property type="entry name" value="7TMR_DISM_rcpt_extracell_dom1"/>
</dbReference>
<dbReference type="PRINTS" id="PR00038">
    <property type="entry name" value="HTHLUXR"/>
</dbReference>
<sequence>MSFSQTKISYFHDLKQDLNISNIDSVNFKTYNGPINQGLNNGVFWVKIENFKKEKSSYIVHVLNYKIVNTKGFQGNKELVKLTKERYPTYKTSSSAPIYLRVEAYREALIPIEVKTYSSLVNEEKNNFLFIGFYFGFAFITIVLNILYFLNLRRRIFILYSLFLASISVTIFVSDGMLSLLGYSENFISYMVATSHFLTFGFALLFSSNYMQINNYYPKVKYIGSFIFFIISVFYIMYLITNNFIYFVILESLGFLLFVIYWFTGVLLFRKNLFIKIFVVGYFFILVFATNFYYMKLFGFSDYFVSPFILKLGGFFEMTLLSFAVIYRMKILNDENYLMRSEILNYSKEVNSLSKELKMKTDITPLVDTNLSIRESEIFDFIVVGITNKEIADKLNISVNTVKFHVKNIYEKLNIKSRKEAKNLLKA</sequence>
<dbReference type="InterPro" id="IPR016032">
    <property type="entry name" value="Sig_transdc_resp-reg_C-effctor"/>
</dbReference>
<feature type="transmembrane region" description="Helical" evidence="4">
    <location>
        <begin position="220"/>
        <end position="238"/>
    </location>
</feature>
<evidence type="ECO:0000313" key="6">
    <source>
        <dbReference type="EMBL" id="MCI2228072.1"/>
    </source>
</evidence>